<reference evidence="2 3" key="1">
    <citation type="submission" date="2020-12" db="EMBL/GenBank/DDBJ databases">
        <title>Whole genome sequences of gut porcine anaerobes.</title>
        <authorList>
            <person name="Kubasova T."/>
            <person name="Jahodarova E."/>
            <person name="Rychlik I."/>
        </authorList>
    </citation>
    <scope>NUCLEOTIDE SEQUENCE [LARGE SCALE GENOMIC DNA]</scope>
    <source>
        <strain evidence="2 3">An925</strain>
    </source>
</reference>
<sequence>MKTREELGITLFAIALVLLQFAGYAFVPLLAGALLLLFSQHTFATCVKSVPLFAGFTAASLIVGLFMMMARPTETAPLARWIQFYFLTVMLMGVKDKSRLLTAVKYTVYAIFAADLMANILQVAGVKLPWVYLTIRPGELIPRFQGIKGNSLYSGSISFLALGFLINEMGLRKRLRYSVAFLMVVNLLLAGSLRYFISLALVLVLITFHLYRHRSYLLSGICATIGMVVVLTRWTMMSSESNYFRYKLWGHTIDRLNDSPLVGNGFLFQQVTDHTRFSVRTLATADVTESTILLFGLCFGLPLMFLFIASLFRTFSHYSNYKHYAPELGLFLGLALDLFWGGSIDNVLSLSVLLICMYLINQKHQTLSHP</sequence>
<keyword evidence="1" id="KW-0812">Transmembrane</keyword>
<feature type="transmembrane region" description="Helical" evidence="1">
    <location>
        <begin position="50"/>
        <end position="70"/>
    </location>
</feature>
<keyword evidence="3" id="KW-1185">Reference proteome</keyword>
<evidence type="ECO:0000313" key="2">
    <source>
        <dbReference type="EMBL" id="MCF2564098.1"/>
    </source>
</evidence>
<feature type="transmembrane region" description="Helical" evidence="1">
    <location>
        <begin position="216"/>
        <end position="236"/>
    </location>
</feature>
<accession>A0ABS9CG94</accession>
<feature type="transmembrane region" description="Helical" evidence="1">
    <location>
        <begin position="76"/>
        <end position="94"/>
    </location>
</feature>
<feature type="transmembrane region" description="Helical" evidence="1">
    <location>
        <begin position="150"/>
        <end position="167"/>
    </location>
</feature>
<keyword evidence="1" id="KW-1133">Transmembrane helix</keyword>
<feature type="transmembrane region" description="Helical" evidence="1">
    <location>
        <begin position="179"/>
        <end position="210"/>
    </location>
</feature>
<dbReference type="Proteomes" id="UP001200470">
    <property type="component" value="Unassembled WGS sequence"/>
</dbReference>
<dbReference type="RefSeq" id="WP_301638236.1">
    <property type="nucleotide sequence ID" value="NZ_JADYTN010000017.1"/>
</dbReference>
<gene>
    <name evidence="2" type="ORF">I6E12_08230</name>
</gene>
<evidence type="ECO:0000256" key="1">
    <source>
        <dbReference type="SAM" id="Phobius"/>
    </source>
</evidence>
<protein>
    <recommendedName>
        <fullName evidence="4">Polymerase</fullName>
    </recommendedName>
</protein>
<feature type="transmembrane region" description="Helical" evidence="1">
    <location>
        <begin position="106"/>
        <end position="130"/>
    </location>
</feature>
<keyword evidence="1" id="KW-0472">Membrane</keyword>
<feature type="transmembrane region" description="Helical" evidence="1">
    <location>
        <begin position="12"/>
        <end position="38"/>
    </location>
</feature>
<comment type="caution">
    <text evidence="2">The sequence shown here is derived from an EMBL/GenBank/DDBJ whole genome shotgun (WGS) entry which is preliminary data.</text>
</comment>
<feature type="transmembrane region" description="Helical" evidence="1">
    <location>
        <begin position="292"/>
        <end position="312"/>
    </location>
</feature>
<evidence type="ECO:0008006" key="4">
    <source>
        <dbReference type="Google" id="ProtNLM"/>
    </source>
</evidence>
<feature type="transmembrane region" description="Helical" evidence="1">
    <location>
        <begin position="338"/>
        <end position="360"/>
    </location>
</feature>
<evidence type="ECO:0000313" key="3">
    <source>
        <dbReference type="Proteomes" id="UP001200470"/>
    </source>
</evidence>
<organism evidence="2 3">
    <name type="scientific">Xylanibacter brevis</name>
    <dbReference type="NCBI Taxonomy" id="83231"/>
    <lineage>
        <taxon>Bacteria</taxon>
        <taxon>Pseudomonadati</taxon>
        <taxon>Bacteroidota</taxon>
        <taxon>Bacteroidia</taxon>
        <taxon>Bacteroidales</taxon>
        <taxon>Prevotellaceae</taxon>
        <taxon>Xylanibacter</taxon>
    </lineage>
</organism>
<dbReference type="EMBL" id="JADYTN010000017">
    <property type="protein sequence ID" value="MCF2564098.1"/>
    <property type="molecule type" value="Genomic_DNA"/>
</dbReference>
<name>A0ABS9CG94_9BACT</name>
<proteinExistence type="predicted"/>